<dbReference type="SUPFAM" id="SSF141868">
    <property type="entry name" value="EAL domain-like"/>
    <property type="match status" value="1"/>
</dbReference>
<gene>
    <name evidence="2" type="ORF">AKG39_15435</name>
</gene>
<dbReference type="OrthoDB" id="9805474at2"/>
<name>A0A0L6TX69_9FIRM</name>
<dbReference type="STRING" id="52689.AKG39_15435"/>
<dbReference type="InterPro" id="IPR050706">
    <property type="entry name" value="Cyclic-di-GMP_PDE-like"/>
</dbReference>
<dbReference type="EMBL" id="LGYO01000042">
    <property type="protein sequence ID" value="KNZ40846.1"/>
    <property type="molecule type" value="Genomic_DNA"/>
</dbReference>
<reference evidence="3" key="1">
    <citation type="submission" date="2015-07" db="EMBL/GenBank/DDBJ databases">
        <title>Draft genome sequence of Acetobacterium bakii DSM 8293, a potential psychrophilic chemical producer through syngas fermentation.</title>
        <authorList>
            <person name="Song Y."/>
            <person name="Hwang S."/>
            <person name="Cho B.-K."/>
        </authorList>
    </citation>
    <scope>NUCLEOTIDE SEQUENCE [LARGE SCALE GENOMIC DNA]</scope>
    <source>
        <strain evidence="3">DSM 8239</strain>
    </source>
</reference>
<dbReference type="GO" id="GO:0071111">
    <property type="term" value="F:cyclic-guanylate-specific phosphodiesterase activity"/>
    <property type="evidence" value="ECO:0007669"/>
    <property type="project" value="InterPro"/>
</dbReference>
<dbReference type="PROSITE" id="PS50883">
    <property type="entry name" value="EAL"/>
    <property type="match status" value="1"/>
</dbReference>
<dbReference type="Pfam" id="PF00563">
    <property type="entry name" value="EAL"/>
    <property type="match status" value="1"/>
</dbReference>
<dbReference type="InterPro" id="IPR035919">
    <property type="entry name" value="EAL_sf"/>
</dbReference>
<dbReference type="InterPro" id="IPR001633">
    <property type="entry name" value="EAL_dom"/>
</dbReference>
<dbReference type="Gene3D" id="3.20.20.450">
    <property type="entry name" value="EAL domain"/>
    <property type="match status" value="1"/>
</dbReference>
<dbReference type="PANTHER" id="PTHR33121:SF79">
    <property type="entry name" value="CYCLIC DI-GMP PHOSPHODIESTERASE PDED-RELATED"/>
    <property type="match status" value="1"/>
</dbReference>
<feature type="domain" description="EAL" evidence="1">
    <location>
        <begin position="168"/>
        <end position="429"/>
    </location>
</feature>
<evidence type="ECO:0000313" key="2">
    <source>
        <dbReference type="EMBL" id="KNZ40846.1"/>
    </source>
</evidence>
<dbReference type="CDD" id="cd01948">
    <property type="entry name" value="EAL"/>
    <property type="match status" value="1"/>
</dbReference>
<evidence type="ECO:0000313" key="3">
    <source>
        <dbReference type="Proteomes" id="UP000036873"/>
    </source>
</evidence>
<organism evidence="2 3">
    <name type="scientific">Acetobacterium bakii</name>
    <dbReference type="NCBI Taxonomy" id="52689"/>
    <lineage>
        <taxon>Bacteria</taxon>
        <taxon>Bacillati</taxon>
        <taxon>Bacillota</taxon>
        <taxon>Clostridia</taxon>
        <taxon>Eubacteriales</taxon>
        <taxon>Eubacteriaceae</taxon>
        <taxon>Acetobacterium</taxon>
    </lineage>
</organism>
<dbReference type="RefSeq" id="WP_050741304.1">
    <property type="nucleotide sequence ID" value="NZ_LGYO01000042.1"/>
</dbReference>
<sequence>MLNEKKEAEKPLILVSVVVDDLKRIQTMVGHDTTNRFLEMIGMLMKDSFQANPFGDRKMNRKSRRAAQFSFYHTRSNVMTFLTEAPLDIIQDQLDHLARQLKTPIQFSKYTIATKAHIDVIFTDYYKDQETCDEVYDMINYMASHNEATTDTAIYVLNEDIINRKLRYSTIENMLRNAIEQDGFEMVYQPIFHAKNKLFLSSEALVRLTDTATVGFVSPEEFIPIAEKKGLIMELGEIVFEKVCAFTREKKLQDMGIEYIEVNLSGIQCVHPDLPSQLQNIMKKYQINPGFINLEITETAFMESGEMLQVNMLQLRQMGCSFSMDDFGTGYSNLSRMAEVVYDLVKLDKSLIWPCFNEKTSEENNKANAILENIIKLLLQLNITIVAEGVETKEMATYLDDRGVTHLQGYYYSKPISEDTYLNFLMDAKESISA</sequence>
<proteinExistence type="predicted"/>
<protein>
    <recommendedName>
        <fullName evidence="1">EAL domain-containing protein</fullName>
    </recommendedName>
</protein>
<dbReference type="Proteomes" id="UP000036873">
    <property type="component" value="Unassembled WGS sequence"/>
</dbReference>
<dbReference type="PANTHER" id="PTHR33121">
    <property type="entry name" value="CYCLIC DI-GMP PHOSPHODIESTERASE PDEF"/>
    <property type="match status" value="1"/>
</dbReference>
<evidence type="ECO:0000259" key="1">
    <source>
        <dbReference type="PROSITE" id="PS50883"/>
    </source>
</evidence>
<comment type="caution">
    <text evidence="2">The sequence shown here is derived from an EMBL/GenBank/DDBJ whole genome shotgun (WGS) entry which is preliminary data.</text>
</comment>
<accession>A0A0L6TX69</accession>
<dbReference type="AlphaFoldDB" id="A0A0L6TX69"/>
<keyword evidence="3" id="KW-1185">Reference proteome</keyword>
<dbReference type="SMART" id="SM00052">
    <property type="entry name" value="EAL"/>
    <property type="match status" value="1"/>
</dbReference>